<dbReference type="PANTHER" id="PTHR34109">
    <property type="entry name" value="BNAUNNG04460D PROTEIN-RELATED"/>
    <property type="match status" value="1"/>
</dbReference>
<dbReference type="EMBL" id="BMGC01000024">
    <property type="protein sequence ID" value="GGB39958.1"/>
    <property type="molecule type" value="Genomic_DNA"/>
</dbReference>
<evidence type="ECO:0000313" key="3">
    <source>
        <dbReference type="Proteomes" id="UP000621454"/>
    </source>
</evidence>
<dbReference type="Gene3D" id="3.30.720.110">
    <property type="match status" value="1"/>
</dbReference>
<dbReference type="Pfam" id="PF00903">
    <property type="entry name" value="Glyoxalase"/>
    <property type="match status" value="1"/>
</dbReference>
<reference evidence="2" key="1">
    <citation type="journal article" date="2014" name="Int. J. Syst. Evol. Microbiol.">
        <title>Complete genome sequence of Corynebacterium casei LMG S-19264T (=DSM 44701T), isolated from a smear-ripened cheese.</title>
        <authorList>
            <consortium name="US DOE Joint Genome Institute (JGI-PGF)"/>
            <person name="Walter F."/>
            <person name="Albersmeier A."/>
            <person name="Kalinowski J."/>
            <person name="Ruckert C."/>
        </authorList>
    </citation>
    <scope>NUCLEOTIDE SEQUENCE</scope>
    <source>
        <strain evidence="2">CGMCC 1.12827</strain>
    </source>
</reference>
<comment type="caution">
    <text evidence="2">The sequence shown here is derived from an EMBL/GenBank/DDBJ whole genome shotgun (WGS) entry which is preliminary data.</text>
</comment>
<dbReference type="InterPro" id="IPR004360">
    <property type="entry name" value="Glyas_Fos-R_dOase_dom"/>
</dbReference>
<reference evidence="2" key="2">
    <citation type="submission" date="2020-09" db="EMBL/GenBank/DDBJ databases">
        <authorList>
            <person name="Sun Q."/>
            <person name="Zhou Y."/>
        </authorList>
    </citation>
    <scope>NUCLEOTIDE SEQUENCE</scope>
    <source>
        <strain evidence="2">CGMCC 1.12827</strain>
    </source>
</reference>
<dbReference type="Proteomes" id="UP000621454">
    <property type="component" value="Unassembled WGS sequence"/>
</dbReference>
<dbReference type="AlphaFoldDB" id="A0A916WYB5"/>
<gene>
    <name evidence="2" type="ORF">GCM10011489_29480</name>
</gene>
<protein>
    <recommendedName>
        <fullName evidence="1">VOC domain-containing protein</fullName>
    </recommendedName>
</protein>
<dbReference type="RefSeq" id="WP_229742711.1">
    <property type="nucleotide sequence ID" value="NZ_BMGC01000024.1"/>
</dbReference>
<proteinExistence type="predicted"/>
<dbReference type="InterPro" id="IPR037523">
    <property type="entry name" value="VOC_core"/>
</dbReference>
<dbReference type="Gene3D" id="3.30.720.120">
    <property type="match status" value="1"/>
</dbReference>
<name>A0A916WYB5_9ACTN</name>
<evidence type="ECO:0000259" key="1">
    <source>
        <dbReference type="PROSITE" id="PS51819"/>
    </source>
</evidence>
<sequence length="163" mass="17861">MTQVLSHGAIPGRGNSVNPFVVLDGAVAFIRFAESVFGGREVVEAHTTTPDGRIIHGEMEIGDALILLSDTQPGWSTRPGLFQVWVADVADAMEHAIEHGSTVITDPTPFYGSITLARIEDPWGNLWWLYQPVPGQADPTPVWEGGSDTVFRTIDEYMRGSRR</sequence>
<dbReference type="SUPFAM" id="SSF54593">
    <property type="entry name" value="Glyoxalase/Bleomycin resistance protein/Dihydroxybiphenyl dioxygenase"/>
    <property type="match status" value="1"/>
</dbReference>
<evidence type="ECO:0000313" key="2">
    <source>
        <dbReference type="EMBL" id="GGB39958.1"/>
    </source>
</evidence>
<organism evidence="2 3">
    <name type="scientific">Gordonia jinhuaensis</name>
    <dbReference type="NCBI Taxonomy" id="1517702"/>
    <lineage>
        <taxon>Bacteria</taxon>
        <taxon>Bacillati</taxon>
        <taxon>Actinomycetota</taxon>
        <taxon>Actinomycetes</taxon>
        <taxon>Mycobacteriales</taxon>
        <taxon>Gordoniaceae</taxon>
        <taxon>Gordonia</taxon>
    </lineage>
</organism>
<accession>A0A916WYB5</accession>
<dbReference type="PROSITE" id="PS51819">
    <property type="entry name" value="VOC"/>
    <property type="match status" value="1"/>
</dbReference>
<feature type="domain" description="VOC" evidence="1">
    <location>
        <begin position="13"/>
        <end position="132"/>
    </location>
</feature>
<dbReference type="InterPro" id="IPR029068">
    <property type="entry name" value="Glyas_Bleomycin-R_OHBP_Dase"/>
</dbReference>
<dbReference type="PANTHER" id="PTHR34109:SF1">
    <property type="entry name" value="VOC DOMAIN-CONTAINING PROTEIN"/>
    <property type="match status" value="1"/>
</dbReference>
<keyword evidence="3" id="KW-1185">Reference proteome</keyword>